<dbReference type="STRING" id="717646.M2N7Z8"/>
<reference evidence="3 4" key="1">
    <citation type="journal article" date="2012" name="PLoS Pathog.">
        <title>Diverse lifestyles and strategies of plant pathogenesis encoded in the genomes of eighteen Dothideomycetes fungi.</title>
        <authorList>
            <person name="Ohm R.A."/>
            <person name="Feau N."/>
            <person name="Henrissat B."/>
            <person name="Schoch C.L."/>
            <person name="Horwitz B.A."/>
            <person name="Barry K.W."/>
            <person name="Condon B.J."/>
            <person name="Copeland A.C."/>
            <person name="Dhillon B."/>
            <person name="Glaser F."/>
            <person name="Hesse C.N."/>
            <person name="Kosti I."/>
            <person name="LaButti K."/>
            <person name="Lindquist E.A."/>
            <person name="Lucas S."/>
            <person name="Salamov A.A."/>
            <person name="Bradshaw R.E."/>
            <person name="Ciuffetti L."/>
            <person name="Hamelin R.C."/>
            <person name="Kema G.H.J."/>
            <person name="Lawrence C."/>
            <person name="Scott J.A."/>
            <person name="Spatafora J.W."/>
            <person name="Turgeon B.G."/>
            <person name="de Wit P.J.G.M."/>
            <person name="Zhong S."/>
            <person name="Goodwin S.B."/>
            <person name="Grigoriev I.V."/>
        </authorList>
    </citation>
    <scope>NUCLEOTIDE SEQUENCE [LARGE SCALE GENOMIC DNA]</scope>
    <source>
        <strain evidence="3 4">UAMH 10762</strain>
    </source>
</reference>
<protein>
    <recommendedName>
        <fullName evidence="5">RNA polymerase I-specific transcription initiation factor RRN3</fullName>
    </recommendedName>
</protein>
<comment type="similarity">
    <text evidence="1">Belongs to the RRN3 family.</text>
</comment>
<dbReference type="HOGENOM" id="CLU_010579_1_1_1"/>
<name>M2N7Z8_BAUPA</name>
<feature type="region of interest" description="Disordered" evidence="2">
    <location>
        <begin position="629"/>
        <end position="654"/>
    </location>
</feature>
<dbReference type="Proteomes" id="UP000011761">
    <property type="component" value="Unassembled WGS sequence"/>
</dbReference>
<dbReference type="KEGG" id="bcom:BAUCODRAFT_149228"/>
<feature type="compositionally biased region" description="Acidic residues" evidence="2">
    <location>
        <begin position="300"/>
        <end position="319"/>
    </location>
</feature>
<gene>
    <name evidence="3" type="ORF">BAUCODRAFT_149228</name>
</gene>
<dbReference type="PANTHER" id="PTHR12790">
    <property type="entry name" value="TRANSCRIPTION INITIATION FACTOR IA RRN3"/>
    <property type="match status" value="1"/>
</dbReference>
<dbReference type="AlphaFoldDB" id="M2N7Z8"/>
<dbReference type="InterPro" id="IPR007991">
    <property type="entry name" value="RNA_pol_I_trans_ini_fac_RRN3"/>
</dbReference>
<dbReference type="GO" id="GO:0006361">
    <property type="term" value="P:transcription initiation at RNA polymerase I promoter"/>
    <property type="evidence" value="ECO:0007669"/>
    <property type="project" value="InterPro"/>
</dbReference>
<evidence type="ECO:0000313" key="4">
    <source>
        <dbReference type="Proteomes" id="UP000011761"/>
    </source>
</evidence>
<evidence type="ECO:0000256" key="1">
    <source>
        <dbReference type="ARBA" id="ARBA00010098"/>
    </source>
</evidence>
<dbReference type="Pfam" id="PF05327">
    <property type="entry name" value="RRN3"/>
    <property type="match status" value="1"/>
</dbReference>
<accession>M2N7Z8</accession>
<dbReference type="PANTHER" id="PTHR12790:SF0">
    <property type="entry name" value="RNA POLYMERASE I-SPECIFIC TRANSCRIPTION INITIATION FACTOR RRN3-RELATED"/>
    <property type="match status" value="1"/>
</dbReference>
<dbReference type="OrthoDB" id="26970at2759"/>
<feature type="compositionally biased region" description="Acidic residues" evidence="2">
    <location>
        <begin position="636"/>
        <end position="654"/>
    </location>
</feature>
<sequence length="668" mass="76061">MLPPPTALSKRPTVGLKRDSSYLDTDDEANLSLSTKKLKVAFDPNVDVRLVDDWSEKSFELVKEEVRLGIERHLAPGDRRDDTQYIKLLTLFDHDEDAEEAPSGKLLKKYMLAIDARVSSLGECGKLVSAVLNMSWLGRDDVFAGLFIRFLTTLATAHAKFIPSIMEKLVAHFARLPASHGRLPGETPVPRSTMFTRVHAAIRTLLRQVPSAMAAFTRVLRSEFPNDLATKHSYIQYQTHLLRVGGYMPQLESEVLAILTQRLVSIDVQIQIDIDEFEEEAEDKLLQPSFESRSTRTAADDSEDSDDDSVSESEETMAEDEQRLKEIKLKIDKMDFTMDLLFEHYASLMKNGLRVEFNEAYQQLLSHFTTFIFPNRTRHAQFLVFHFSQALPEYASFFARQCLHALGEINRSISQRLHACAYLASFVARGVHIPASMVQEIFGQLCRELDLMRKRHEPGCRGPDRRAYSVYYAVAQAILYVFCFRWQDLALRVETPEPGDEDASIEDLLAEGRELAWLPGIKETMEKNIHSPLNPLKVCSPVIVGEFAKLAHHVRFMYVFTKLESNKRVRLGNTSRGYAVDNSRRETAIDRKAGEAHLQLEAYFPFDPYRLPLSQKWIKEDYREWSLPAGMRQDANESEAEDESDEESLLDELEADELPAADVVSVSS</sequence>
<evidence type="ECO:0008006" key="5">
    <source>
        <dbReference type="Google" id="ProtNLM"/>
    </source>
</evidence>
<dbReference type="GO" id="GO:0001181">
    <property type="term" value="F:RNA polymerase I general transcription initiation factor activity"/>
    <property type="evidence" value="ECO:0007669"/>
    <property type="project" value="InterPro"/>
</dbReference>
<evidence type="ECO:0000256" key="2">
    <source>
        <dbReference type="SAM" id="MobiDB-lite"/>
    </source>
</evidence>
<dbReference type="RefSeq" id="XP_007677776.1">
    <property type="nucleotide sequence ID" value="XM_007679586.1"/>
</dbReference>
<proteinExistence type="inferred from homology"/>
<dbReference type="EMBL" id="KB445557">
    <property type="protein sequence ID" value="EMC95214.1"/>
    <property type="molecule type" value="Genomic_DNA"/>
</dbReference>
<organism evidence="3 4">
    <name type="scientific">Baudoinia panamericana (strain UAMH 10762)</name>
    <name type="common">Angels' share fungus</name>
    <name type="synonym">Baudoinia compniacensis (strain UAMH 10762)</name>
    <dbReference type="NCBI Taxonomy" id="717646"/>
    <lineage>
        <taxon>Eukaryota</taxon>
        <taxon>Fungi</taxon>
        <taxon>Dikarya</taxon>
        <taxon>Ascomycota</taxon>
        <taxon>Pezizomycotina</taxon>
        <taxon>Dothideomycetes</taxon>
        <taxon>Dothideomycetidae</taxon>
        <taxon>Mycosphaerellales</taxon>
        <taxon>Teratosphaeriaceae</taxon>
        <taxon>Baudoinia</taxon>
    </lineage>
</organism>
<dbReference type="GO" id="GO:0001042">
    <property type="term" value="F:RNA polymerase I core binding"/>
    <property type="evidence" value="ECO:0007669"/>
    <property type="project" value="TreeGrafter"/>
</dbReference>
<dbReference type="OMA" id="VCSPAIV"/>
<keyword evidence="4" id="KW-1185">Reference proteome</keyword>
<dbReference type="eggNOG" id="KOG2434">
    <property type="taxonomic scope" value="Eukaryota"/>
</dbReference>
<feature type="region of interest" description="Disordered" evidence="2">
    <location>
        <begin position="285"/>
        <end position="321"/>
    </location>
</feature>
<dbReference type="GO" id="GO:0005634">
    <property type="term" value="C:nucleus"/>
    <property type="evidence" value="ECO:0007669"/>
    <property type="project" value="TreeGrafter"/>
</dbReference>
<evidence type="ECO:0000313" key="3">
    <source>
        <dbReference type="EMBL" id="EMC95214.1"/>
    </source>
</evidence>
<dbReference type="GeneID" id="19108940"/>